<proteinExistence type="predicted"/>
<accession>A0A0L0HGF0</accession>
<dbReference type="Proteomes" id="UP000053201">
    <property type="component" value="Unassembled WGS sequence"/>
</dbReference>
<name>A0A0L0HGF0_SPIPD</name>
<dbReference type="GO" id="GO:0016020">
    <property type="term" value="C:membrane"/>
    <property type="evidence" value="ECO:0007669"/>
    <property type="project" value="UniProtKB-SubCell"/>
</dbReference>
<feature type="transmembrane region" description="Helical" evidence="6">
    <location>
        <begin position="286"/>
        <end position="304"/>
    </location>
</feature>
<keyword evidence="2" id="KW-0813">Transport</keyword>
<dbReference type="VEuPathDB" id="FungiDB:SPPG_04424"/>
<dbReference type="InterPro" id="IPR036259">
    <property type="entry name" value="MFS_trans_sf"/>
</dbReference>
<dbReference type="AlphaFoldDB" id="A0A0L0HGF0"/>
<feature type="transmembrane region" description="Helical" evidence="6">
    <location>
        <begin position="228"/>
        <end position="248"/>
    </location>
</feature>
<dbReference type="GO" id="GO:0008506">
    <property type="term" value="F:sucrose:proton symporter activity"/>
    <property type="evidence" value="ECO:0007669"/>
    <property type="project" value="TreeGrafter"/>
</dbReference>
<evidence type="ECO:0000256" key="7">
    <source>
        <dbReference type="SAM" id="SignalP"/>
    </source>
</evidence>
<feature type="transmembrane region" description="Helical" evidence="6">
    <location>
        <begin position="339"/>
        <end position="362"/>
    </location>
</feature>
<evidence type="ECO:0000313" key="8">
    <source>
        <dbReference type="EMBL" id="KND00082.1"/>
    </source>
</evidence>
<protein>
    <recommendedName>
        <fullName evidence="10">Major facilitator superfamily (MFS) profile domain-containing protein</fullName>
    </recommendedName>
</protein>
<feature type="transmembrane region" description="Helical" evidence="6">
    <location>
        <begin position="105"/>
        <end position="124"/>
    </location>
</feature>
<dbReference type="PANTHER" id="PTHR19432:SF35">
    <property type="entry name" value="SOLUTE CARRIER FAMILY 45 MEMBER 3 ISOFORM X1"/>
    <property type="match status" value="1"/>
</dbReference>
<evidence type="ECO:0000256" key="1">
    <source>
        <dbReference type="ARBA" id="ARBA00004141"/>
    </source>
</evidence>
<feature type="chain" id="PRO_5005539821" description="Major facilitator superfamily (MFS) profile domain-containing protein" evidence="7">
    <location>
        <begin position="24"/>
        <end position="455"/>
    </location>
</feature>
<keyword evidence="5 6" id="KW-0472">Membrane</keyword>
<keyword evidence="4 6" id="KW-1133">Transmembrane helix</keyword>
<dbReference type="eggNOG" id="KOG0637">
    <property type="taxonomic scope" value="Eukaryota"/>
</dbReference>
<dbReference type="RefSeq" id="XP_016608121.1">
    <property type="nucleotide sequence ID" value="XM_016752660.1"/>
</dbReference>
<evidence type="ECO:0000256" key="6">
    <source>
        <dbReference type="SAM" id="Phobius"/>
    </source>
</evidence>
<reference evidence="8 9" key="1">
    <citation type="submission" date="2009-08" db="EMBL/GenBank/DDBJ databases">
        <title>The Genome Sequence of Spizellomyces punctatus strain DAOM BR117.</title>
        <authorList>
            <consortium name="The Broad Institute Genome Sequencing Platform"/>
            <person name="Russ C."/>
            <person name="Cuomo C."/>
            <person name="Shea T."/>
            <person name="Young S.K."/>
            <person name="Zeng Q."/>
            <person name="Koehrsen M."/>
            <person name="Haas B."/>
            <person name="Borodovsky M."/>
            <person name="Guigo R."/>
            <person name="Alvarado L."/>
            <person name="Berlin A."/>
            <person name="Bochicchio J."/>
            <person name="Borenstein D."/>
            <person name="Chapman S."/>
            <person name="Chen Z."/>
            <person name="Engels R."/>
            <person name="Freedman E."/>
            <person name="Gellesch M."/>
            <person name="Goldberg J."/>
            <person name="Griggs A."/>
            <person name="Gujja S."/>
            <person name="Heiman D."/>
            <person name="Hepburn T."/>
            <person name="Howarth C."/>
            <person name="Jen D."/>
            <person name="Larson L."/>
            <person name="Lewis B."/>
            <person name="Mehta T."/>
            <person name="Park D."/>
            <person name="Pearson M."/>
            <person name="Roberts A."/>
            <person name="Saif S."/>
            <person name="Shenoy N."/>
            <person name="Sisk P."/>
            <person name="Stolte C."/>
            <person name="Sykes S."/>
            <person name="Thomson T."/>
            <person name="Walk T."/>
            <person name="White J."/>
            <person name="Yandava C."/>
            <person name="Burger G."/>
            <person name="Gray M.W."/>
            <person name="Holland P.W.H."/>
            <person name="King N."/>
            <person name="Lang F.B.F."/>
            <person name="Roger A.J."/>
            <person name="Ruiz-Trillo I."/>
            <person name="Lander E."/>
            <person name="Nusbaum C."/>
        </authorList>
    </citation>
    <scope>NUCLEOTIDE SEQUENCE [LARGE SCALE GENOMIC DNA]</scope>
    <source>
        <strain evidence="8 9">DAOM BR117</strain>
    </source>
</reference>
<sequence>MSEQRLSFFQLALLTMPWIGVQAIWSTEFSVITPVMESYHLGPFWSRNIWIFGPITGFFTAPVVGAFSDACTSRLGRRRPFIIAGLILTVIASTVFALSNNYGSARLAVSFISFIILDITINVMQTPLRALAGDNAAEDQQTTVQLFATFFQGCGSMLGFGLSRAFWTGSPEDLPKLIFTVMAVNIFFITLTCFVITEKRTTREVKKIKVTEPFVVVIRNVFKMDKKMVVVCAIEFLSWAAAFAYWPAASSWWGINVYKGCPKDTGCSAEREALYKEGQKNYGDSSLYQAIIQTVFGLSLAFIVSRGILTKVRIPYLLCLAVGAVFFILAKVGPQTVTMAYFVTMLWAISNSAINAFPFALVGRYAAEDTSDEIGVRMGLLNLFICLPQLIITFVVSAMSDSLGEEGLPWAFLIAGYCLGLASILCIFIQEGPIAVNKGKEVADEANVPVAEVKQ</sequence>
<dbReference type="PANTHER" id="PTHR19432">
    <property type="entry name" value="SUGAR TRANSPORTER"/>
    <property type="match status" value="1"/>
</dbReference>
<feature type="transmembrane region" description="Helical" evidence="6">
    <location>
        <begin position="80"/>
        <end position="99"/>
    </location>
</feature>
<evidence type="ECO:0000256" key="5">
    <source>
        <dbReference type="ARBA" id="ARBA00023136"/>
    </source>
</evidence>
<evidence type="ECO:0000256" key="4">
    <source>
        <dbReference type="ARBA" id="ARBA00022989"/>
    </source>
</evidence>
<evidence type="ECO:0000256" key="2">
    <source>
        <dbReference type="ARBA" id="ARBA00022448"/>
    </source>
</evidence>
<feature type="transmembrane region" description="Helical" evidence="6">
    <location>
        <begin position="408"/>
        <end position="429"/>
    </location>
</feature>
<dbReference type="OMA" id="GIAWAGM"/>
<keyword evidence="3 6" id="KW-0812">Transmembrane</keyword>
<feature type="transmembrane region" description="Helical" evidence="6">
    <location>
        <begin position="47"/>
        <end position="68"/>
    </location>
</feature>
<keyword evidence="9" id="KW-1185">Reference proteome</keyword>
<dbReference type="GeneID" id="27687871"/>
<evidence type="ECO:0000313" key="9">
    <source>
        <dbReference type="Proteomes" id="UP000053201"/>
    </source>
</evidence>
<feature type="transmembrane region" description="Helical" evidence="6">
    <location>
        <begin position="144"/>
        <end position="165"/>
    </location>
</feature>
<dbReference type="OrthoDB" id="28755at2759"/>
<gene>
    <name evidence="8" type="ORF">SPPG_04424</name>
</gene>
<feature type="transmembrane region" description="Helical" evidence="6">
    <location>
        <begin position="316"/>
        <end position="333"/>
    </location>
</feature>
<keyword evidence="7" id="KW-0732">Signal</keyword>
<feature type="signal peptide" evidence="7">
    <location>
        <begin position="1"/>
        <end position="23"/>
    </location>
</feature>
<feature type="transmembrane region" description="Helical" evidence="6">
    <location>
        <begin position="177"/>
        <end position="197"/>
    </location>
</feature>
<evidence type="ECO:0008006" key="10">
    <source>
        <dbReference type="Google" id="ProtNLM"/>
    </source>
</evidence>
<organism evidence="8 9">
    <name type="scientific">Spizellomyces punctatus (strain DAOM BR117)</name>
    <dbReference type="NCBI Taxonomy" id="645134"/>
    <lineage>
        <taxon>Eukaryota</taxon>
        <taxon>Fungi</taxon>
        <taxon>Fungi incertae sedis</taxon>
        <taxon>Chytridiomycota</taxon>
        <taxon>Chytridiomycota incertae sedis</taxon>
        <taxon>Chytridiomycetes</taxon>
        <taxon>Spizellomycetales</taxon>
        <taxon>Spizellomycetaceae</taxon>
        <taxon>Spizellomyces</taxon>
    </lineage>
</organism>
<dbReference type="Gene3D" id="1.20.1250.20">
    <property type="entry name" value="MFS general substrate transporter like domains"/>
    <property type="match status" value="1"/>
</dbReference>
<dbReference type="SUPFAM" id="SSF103473">
    <property type="entry name" value="MFS general substrate transporter"/>
    <property type="match status" value="1"/>
</dbReference>
<evidence type="ECO:0000256" key="3">
    <source>
        <dbReference type="ARBA" id="ARBA00022692"/>
    </source>
</evidence>
<dbReference type="EMBL" id="KQ257456">
    <property type="protein sequence ID" value="KND00082.1"/>
    <property type="molecule type" value="Genomic_DNA"/>
</dbReference>
<feature type="transmembrane region" description="Helical" evidence="6">
    <location>
        <begin position="374"/>
        <end position="396"/>
    </location>
</feature>
<dbReference type="Pfam" id="PF13347">
    <property type="entry name" value="MFS_2"/>
    <property type="match status" value="1"/>
</dbReference>
<comment type="subcellular location">
    <subcellularLocation>
        <location evidence="1">Membrane</location>
        <topology evidence="1">Multi-pass membrane protein</topology>
    </subcellularLocation>
</comment>
<dbReference type="InParanoid" id="A0A0L0HGF0"/>